<proteinExistence type="predicted"/>
<accession>A0A1H4EBF0</accession>
<feature type="transmembrane region" description="Helical" evidence="1">
    <location>
        <begin position="179"/>
        <end position="206"/>
    </location>
</feature>
<dbReference type="Proteomes" id="UP000198638">
    <property type="component" value="Unassembled WGS sequence"/>
</dbReference>
<feature type="transmembrane region" description="Helical" evidence="1">
    <location>
        <begin position="20"/>
        <end position="40"/>
    </location>
</feature>
<reference evidence="3" key="1">
    <citation type="submission" date="2016-10" db="EMBL/GenBank/DDBJ databases">
        <authorList>
            <person name="Varghese N."/>
            <person name="Submissions S."/>
        </authorList>
    </citation>
    <scope>NUCLEOTIDE SEQUENCE [LARGE SCALE GENOMIC DNA]</scope>
    <source>
        <strain evidence="3">LMG 24000</strain>
    </source>
</reference>
<keyword evidence="1" id="KW-0472">Membrane</keyword>
<evidence type="ECO:0000256" key="1">
    <source>
        <dbReference type="SAM" id="Phobius"/>
    </source>
</evidence>
<organism evidence="2 3">
    <name type="scientific">Paraburkholderia sartisoli</name>
    <dbReference type="NCBI Taxonomy" id="83784"/>
    <lineage>
        <taxon>Bacteria</taxon>
        <taxon>Pseudomonadati</taxon>
        <taxon>Pseudomonadota</taxon>
        <taxon>Betaproteobacteria</taxon>
        <taxon>Burkholderiales</taxon>
        <taxon>Burkholderiaceae</taxon>
        <taxon>Paraburkholderia</taxon>
    </lineage>
</organism>
<feature type="transmembrane region" description="Helical" evidence="1">
    <location>
        <begin position="280"/>
        <end position="296"/>
    </location>
</feature>
<evidence type="ECO:0000313" key="3">
    <source>
        <dbReference type="Proteomes" id="UP000198638"/>
    </source>
</evidence>
<dbReference type="AlphaFoldDB" id="A0A1H4EBF0"/>
<dbReference type="STRING" id="83784.SAMN05192564_103249"/>
<feature type="transmembrane region" description="Helical" evidence="1">
    <location>
        <begin position="213"/>
        <end position="233"/>
    </location>
</feature>
<name>A0A1H4EBF0_9BURK</name>
<keyword evidence="1" id="KW-0812">Transmembrane</keyword>
<sequence length="535" mass="60083">MNPASASLASLDRDQGAGTWPGQLLFIGTVLLAGALFWIAPRPPMGDLPQHAAQVALLHDLVNGTSPWADLVRANYFTPYLLGYGLAFVLSFVMPVVSAMKLFLMLAFYAYVAAGVALRKEYKADARLDWLYVPGFFGFAYQYGFYTYLLAVPVGLYFLLLARRFARAPGIAGGMALTVAGVVLFFSHGLVFLFACAVGAAFIPCFTRQPARIVRALVPYVLLGALTLGYMLYVRSNALVIQGAATQASSGMAWDWTGPFGWHRVYNFALYTLATEMKDAYFLLGAVFMLAAPWLLRAKLNDRDPTAWLPMLAIVFIWFCAPSDALGIALLYQRFPIFLLPLYAVMFQADPAIANRTASPAPTRYTRRTWLTWLTQLTIVLFCWSYLGVLAVRNHRFAVENAPFETLLSATVPGQRALSLIYAPESPIVHNLWTYHTYPLWYQAERHGFVDFNFAFFLPQIVRFRPDRVPVVRPGPQESSAESFDWHAVDGRAYRYFFVRHTAPLPAMLFKNDECEVVLVKEVPDWSLFERRACH</sequence>
<feature type="transmembrane region" description="Helical" evidence="1">
    <location>
        <begin position="100"/>
        <end position="118"/>
    </location>
</feature>
<gene>
    <name evidence="2" type="ORF">SAMN05192564_103249</name>
</gene>
<protein>
    <recommendedName>
        <fullName evidence="4">4-amino-4-deoxy-L-arabinose transferase</fullName>
    </recommendedName>
</protein>
<feature type="transmembrane region" description="Helical" evidence="1">
    <location>
        <begin position="130"/>
        <end position="159"/>
    </location>
</feature>
<dbReference type="OrthoDB" id="9049811at2"/>
<feature type="transmembrane region" description="Helical" evidence="1">
    <location>
        <begin position="308"/>
        <end position="332"/>
    </location>
</feature>
<evidence type="ECO:0008006" key="4">
    <source>
        <dbReference type="Google" id="ProtNLM"/>
    </source>
</evidence>
<feature type="transmembrane region" description="Helical" evidence="1">
    <location>
        <begin position="370"/>
        <end position="392"/>
    </location>
</feature>
<evidence type="ECO:0000313" key="2">
    <source>
        <dbReference type="EMBL" id="SEA82373.1"/>
    </source>
</evidence>
<feature type="transmembrane region" description="Helical" evidence="1">
    <location>
        <begin position="76"/>
        <end position="94"/>
    </location>
</feature>
<keyword evidence="1" id="KW-1133">Transmembrane helix</keyword>
<keyword evidence="3" id="KW-1185">Reference proteome</keyword>
<dbReference type="RefSeq" id="WP_090533376.1">
    <property type="nucleotide sequence ID" value="NZ_FNRQ01000003.1"/>
</dbReference>
<dbReference type="EMBL" id="FNRQ01000003">
    <property type="protein sequence ID" value="SEA82373.1"/>
    <property type="molecule type" value="Genomic_DNA"/>
</dbReference>